<dbReference type="AlphaFoldDB" id="A0A183UY72"/>
<keyword evidence="2 8" id="KW-0132">Cell division</keyword>
<sequence length="502" mass="57484">MSRGFKFVSIDGHDERRLRRNRMLFNVYKDSECSQSVVDDDPDSRDSGVSMSTDVACRTEFAFAHPQGFSRKTSLQKNLVEMDEELEDLVLNELIADFNGHENVTDEQLAVLSYGTENQSSSSSSSRRMFTEITNTLSIPESPKSHFQNSWTRTKRLTENDDVIARFSRQRSCFESRDTVPRKRTLCEEATIATKRMNVASASHRQVEDEAECARARRSFGFPRTVSSGVLERGEYAHIDVAQLPKILHVEYSLETVSRPQIDSVAFKSIDGSVLASLLRSMNAEDFLKKYIVVDCRYPYEYNGGHVRGAINMFDPSLVEQIFYPNSPEKFNEICSRIPIFYCEFSQKRGPTMRVKKLAAALRQFDRKRNEARYPEVDYKEIYLLDRGYKNFFETGTYAQLCEPSAYVRMLASPYKDDLKRYQMLNARSSSTFGTTVRMIDMQRRGRLNFSVSMDGGEGGPSRHPRRRDLFGSPFSTPNERDETVTPTCTPKTNPIPMASFS</sequence>
<evidence type="ECO:0000259" key="10">
    <source>
        <dbReference type="PROSITE" id="PS50206"/>
    </source>
</evidence>
<comment type="similarity">
    <text evidence="1 8">Belongs to the MPI phosphatase family.</text>
</comment>
<dbReference type="GO" id="GO:0110032">
    <property type="term" value="P:positive regulation of G2/MI transition of meiotic cell cycle"/>
    <property type="evidence" value="ECO:0007669"/>
    <property type="project" value="TreeGrafter"/>
</dbReference>
<reference evidence="13" key="1">
    <citation type="submission" date="2016-06" db="UniProtKB">
        <authorList>
            <consortium name="WormBaseParasite"/>
        </authorList>
    </citation>
    <scope>IDENTIFICATION</scope>
</reference>
<evidence type="ECO:0000256" key="4">
    <source>
        <dbReference type="ARBA" id="ARBA00022801"/>
    </source>
</evidence>
<feature type="region of interest" description="Disordered" evidence="9">
    <location>
        <begin position="452"/>
        <end position="502"/>
    </location>
</feature>
<proteinExistence type="inferred from homology"/>
<keyword evidence="6 8" id="KW-0131">Cell cycle</keyword>
<dbReference type="SUPFAM" id="SSF52821">
    <property type="entry name" value="Rhodanese/Cell cycle control phosphatase"/>
    <property type="match status" value="1"/>
</dbReference>
<evidence type="ECO:0000313" key="12">
    <source>
        <dbReference type="Proteomes" id="UP000050794"/>
    </source>
</evidence>
<evidence type="ECO:0000256" key="2">
    <source>
        <dbReference type="ARBA" id="ARBA00022618"/>
    </source>
</evidence>
<dbReference type="GO" id="GO:0005634">
    <property type="term" value="C:nucleus"/>
    <property type="evidence" value="ECO:0007669"/>
    <property type="project" value="TreeGrafter"/>
</dbReference>
<dbReference type="GO" id="GO:0005737">
    <property type="term" value="C:cytoplasm"/>
    <property type="evidence" value="ECO:0007669"/>
    <property type="project" value="TreeGrafter"/>
</dbReference>
<gene>
    <name evidence="11" type="ORF">TCNE_LOCUS13442</name>
</gene>
<dbReference type="GO" id="GO:0000086">
    <property type="term" value="P:G2/M transition of mitotic cell cycle"/>
    <property type="evidence" value="ECO:0007669"/>
    <property type="project" value="TreeGrafter"/>
</dbReference>
<evidence type="ECO:0000313" key="11">
    <source>
        <dbReference type="EMBL" id="VDM44763.1"/>
    </source>
</evidence>
<dbReference type="GO" id="GO:0010971">
    <property type="term" value="P:positive regulation of G2/M transition of mitotic cell cycle"/>
    <property type="evidence" value="ECO:0007669"/>
    <property type="project" value="TreeGrafter"/>
</dbReference>
<dbReference type="PROSITE" id="PS50206">
    <property type="entry name" value="RHODANESE_3"/>
    <property type="match status" value="1"/>
</dbReference>
<keyword evidence="4 8" id="KW-0378">Hydrolase</keyword>
<dbReference type="InterPro" id="IPR036873">
    <property type="entry name" value="Rhodanese-like_dom_sf"/>
</dbReference>
<evidence type="ECO:0000256" key="8">
    <source>
        <dbReference type="RuleBase" id="RU368028"/>
    </source>
</evidence>
<dbReference type="WBParaSite" id="TCNE_0001344201-mRNA-1">
    <property type="protein sequence ID" value="TCNE_0001344201-mRNA-1"/>
    <property type="gene ID" value="TCNE_0001344201"/>
</dbReference>
<dbReference type="GO" id="GO:0004725">
    <property type="term" value="F:protein tyrosine phosphatase activity"/>
    <property type="evidence" value="ECO:0007669"/>
    <property type="project" value="UniProtKB-UniRule"/>
</dbReference>
<reference evidence="11 12" key="2">
    <citation type="submission" date="2018-11" db="EMBL/GenBank/DDBJ databases">
        <authorList>
            <consortium name="Pathogen Informatics"/>
        </authorList>
    </citation>
    <scope>NUCLEOTIDE SEQUENCE [LARGE SCALE GENOMIC DNA]</scope>
</reference>
<dbReference type="Proteomes" id="UP000050794">
    <property type="component" value="Unassembled WGS sequence"/>
</dbReference>
<dbReference type="PANTHER" id="PTHR10828">
    <property type="entry name" value="M-PHASE INDUCER PHOSPHATASE DUAL SPECIFICITY PHOSPHATASE CDC25"/>
    <property type="match status" value="1"/>
</dbReference>
<dbReference type="PANTHER" id="PTHR10828:SF76">
    <property type="entry name" value="M-PHASE INDUCER PHOSPHATASE"/>
    <property type="match status" value="1"/>
</dbReference>
<evidence type="ECO:0000256" key="3">
    <source>
        <dbReference type="ARBA" id="ARBA00022776"/>
    </source>
</evidence>
<dbReference type="CDD" id="cd01530">
    <property type="entry name" value="Cdc25"/>
    <property type="match status" value="1"/>
</dbReference>
<dbReference type="Pfam" id="PF00581">
    <property type="entry name" value="Rhodanese"/>
    <property type="match status" value="1"/>
</dbReference>
<keyword evidence="5 8" id="KW-0904">Protein phosphatase</keyword>
<name>A0A183UY72_TOXCA</name>
<dbReference type="InterPro" id="IPR001763">
    <property type="entry name" value="Rhodanese-like_dom"/>
</dbReference>
<dbReference type="Gene3D" id="3.40.250.10">
    <property type="entry name" value="Rhodanese-like domain"/>
    <property type="match status" value="1"/>
</dbReference>
<dbReference type="EMBL" id="UYWY01021724">
    <property type="protein sequence ID" value="VDM44763.1"/>
    <property type="molecule type" value="Genomic_DNA"/>
</dbReference>
<evidence type="ECO:0000256" key="9">
    <source>
        <dbReference type="SAM" id="MobiDB-lite"/>
    </source>
</evidence>
<dbReference type="EC" id="3.1.3.48" evidence="8"/>
<comment type="catalytic activity">
    <reaction evidence="7 8">
        <text>O-phospho-L-tyrosyl-[protein] + H2O = L-tyrosyl-[protein] + phosphate</text>
        <dbReference type="Rhea" id="RHEA:10684"/>
        <dbReference type="Rhea" id="RHEA-COMP:10136"/>
        <dbReference type="Rhea" id="RHEA-COMP:20101"/>
        <dbReference type="ChEBI" id="CHEBI:15377"/>
        <dbReference type="ChEBI" id="CHEBI:43474"/>
        <dbReference type="ChEBI" id="CHEBI:46858"/>
        <dbReference type="ChEBI" id="CHEBI:61978"/>
        <dbReference type="EC" id="3.1.3.48"/>
    </reaction>
</comment>
<dbReference type="GO" id="GO:0051301">
    <property type="term" value="P:cell division"/>
    <property type="evidence" value="ECO:0007669"/>
    <property type="project" value="UniProtKB-UniRule"/>
</dbReference>
<comment type="function">
    <text evidence="8">Tyrosine protein phosphatase which functions as a dosage-dependent inducer of mitotic progression.</text>
</comment>
<evidence type="ECO:0000256" key="7">
    <source>
        <dbReference type="ARBA" id="ARBA00051722"/>
    </source>
</evidence>
<keyword evidence="12" id="KW-1185">Reference proteome</keyword>
<dbReference type="SMART" id="SM00450">
    <property type="entry name" value="RHOD"/>
    <property type="match status" value="1"/>
</dbReference>
<organism evidence="12 13">
    <name type="scientific">Toxocara canis</name>
    <name type="common">Canine roundworm</name>
    <dbReference type="NCBI Taxonomy" id="6265"/>
    <lineage>
        <taxon>Eukaryota</taxon>
        <taxon>Metazoa</taxon>
        <taxon>Ecdysozoa</taxon>
        <taxon>Nematoda</taxon>
        <taxon>Chromadorea</taxon>
        <taxon>Rhabditida</taxon>
        <taxon>Spirurina</taxon>
        <taxon>Ascaridomorpha</taxon>
        <taxon>Ascaridoidea</taxon>
        <taxon>Toxocaridae</taxon>
        <taxon>Toxocara</taxon>
    </lineage>
</organism>
<dbReference type="InterPro" id="IPR000751">
    <property type="entry name" value="MPI_Phosphatase"/>
</dbReference>
<evidence type="ECO:0000256" key="1">
    <source>
        <dbReference type="ARBA" id="ARBA00011065"/>
    </source>
</evidence>
<dbReference type="FunFam" id="3.40.250.10:FF:000021">
    <property type="entry name" value="M-phase inducer phosphatase cdc-25.2"/>
    <property type="match status" value="1"/>
</dbReference>
<evidence type="ECO:0000256" key="5">
    <source>
        <dbReference type="ARBA" id="ARBA00022912"/>
    </source>
</evidence>
<dbReference type="PRINTS" id="PR00716">
    <property type="entry name" value="MPIPHPHTASE"/>
</dbReference>
<keyword evidence="3 8" id="KW-0498">Mitosis</keyword>
<protein>
    <recommendedName>
        <fullName evidence="8">M-phase inducer phosphatase</fullName>
        <ecNumber evidence="8">3.1.3.48</ecNumber>
    </recommendedName>
</protein>
<evidence type="ECO:0000313" key="13">
    <source>
        <dbReference type="WBParaSite" id="TCNE_0001344201-mRNA-1"/>
    </source>
</evidence>
<evidence type="ECO:0000256" key="6">
    <source>
        <dbReference type="ARBA" id="ARBA00023306"/>
    </source>
</evidence>
<feature type="domain" description="Rhodanese" evidence="10">
    <location>
        <begin position="287"/>
        <end position="401"/>
    </location>
</feature>
<accession>A0A183UY72</accession>